<evidence type="ECO:0000256" key="1">
    <source>
        <dbReference type="SAM" id="MobiDB-lite"/>
    </source>
</evidence>
<name>A0ABU1FTD0_9MICC</name>
<dbReference type="EMBL" id="JAVKGT010000008">
    <property type="protein sequence ID" value="MDR5711401.1"/>
    <property type="molecule type" value="Genomic_DNA"/>
</dbReference>
<evidence type="ECO:0008006" key="4">
    <source>
        <dbReference type="Google" id="ProtNLM"/>
    </source>
</evidence>
<evidence type="ECO:0000313" key="3">
    <source>
        <dbReference type="Proteomes" id="UP001260872"/>
    </source>
</evidence>
<protein>
    <recommendedName>
        <fullName evidence="4">Tail assembly chaperone</fullName>
    </recommendedName>
</protein>
<feature type="region of interest" description="Disordered" evidence="1">
    <location>
        <begin position="1"/>
        <end position="30"/>
    </location>
</feature>
<sequence>MSDEQNTYGVPDEVNSSLGDVPVTQETQPSPFDLMVEDIAGKLEESKTWPLDFRPNWHADFSIYIDPDELEQMREASRKPAPNRAGRRGNQKGEIDLFRLHRAVLQNQNTGLRFNLSGKPADEATDEDYQPIKASDGHPLTFTHPEFLERVVQKADWGKDITTTYEAVEKFIGPGYIAGLATAVLEAAGFGISAEPLDP</sequence>
<organism evidence="2 3">
    <name type="scientific">Nesterenkonia flava</name>
    <dbReference type="NCBI Taxonomy" id="469799"/>
    <lineage>
        <taxon>Bacteria</taxon>
        <taxon>Bacillati</taxon>
        <taxon>Actinomycetota</taxon>
        <taxon>Actinomycetes</taxon>
        <taxon>Micrococcales</taxon>
        <taxon>Micrococcaceae</taxon>
        <taxon>Nesterenkonia</taxon>
    </lineage>
</organism>
<accession>A0ABU1FTD0</accession>
<reference evidence="3" key="1">
    <citation type="submission" date="2023-07" db="EMBL/GenBank/DDBJ databases">
        <title>Description of three actinobacteria isolated from air of manufacturing shop in a pharmaceutical factory.</title>
        <authorList>
            <person name="Zhang D.-F."/>
        </authorList>
    </citation>
    <scope>NUCLEOTIDE SEQUENCE [LARGE SCALE GENOMIC DNA]</scope>
    <source>
        <strain evidence="3">CCTCC AB 207010</strain>
    </source>
</reference>
<dbReference type="RefSeq" id="WP_310536783.1">
    <property type="nucleotide sequence ID" value="NZ_BAAAOC010000022.1"/>
</dbReference>
<dbReference type="Proteomes" id="UP001260872">
    <property type="component" value="Unassembled WGS sequence"/>
</dbReference>
<evidence type="ECO:0000313" key="2">
    <source>
        <dbReference type="EMBL" id="MDR5711401.1"/>
    </source>
</evidence>
<gene>
    <name evidence="2" type="ORF">RH857_04535</name>
</gene>
<proteinExistence type="predicted"/>
<comment type="caution">
    <text evidence="2">The sequence shown here is derived from an EMBL/GenBank/DDBJ whole genome shotgun (WGS) entry which is preliminary data.</text>
</comment>
<keyword evidence="3" id="KW-1185">Reference proteome</keyword>